<dbReference type="Pfam" id="PF13650">
    <property type="entry name" value="Asp_protease_2"/>
    <property type="match status" value="1"/>
</dbReference>
<evidence type="ECO:0000313" key="1">
    <source>
        <dbReference type="EMBL" id="KAK5803002.1"/>
    </source>
</evidence>
<accession>A0ABR0NPR5</accession>
<sequence length="208" mass="22908">MGQSTPTSAVGTSKATPVEVSLDKGKGILRSVPPKSSKEKQLILSHLQDSRQTGSLIFMDGGRSLNNSSHLNVSEMRLSTTGGPKGLVKSLSQAEIDDRRHEGLCFWCDSKYIEPEVTSPVISLHALHGSQEHNTMRLLAHIEQTEVIILVDFGSTHNFMDSKLVKHLNLPTKQTVALRVMVANGVSVVYLRSLQKCPVRNSRIDIHY</sequence>
<dbReference type="CDD" id="cd00303">
    <property type="entry name" value="retropepsin_like"/>
    <property type="match status" value="1"/>
</dbReference>
<dbReference type="EMBL" id="JARKNE010000009">
    <property type="protein sequence ID" value="KAK5803002.1"/>
    <property type="molecule type" value="Genomic_DNA"/>
</dbReference>
<evidence type="ECO:0000313" key="2">
    <source>
        <dbReference type="Proteomes" id="UP001358586"/>
    </source>
</evidence>
<dbReference type="InterPro" id="IPR021109">
    <property type="entry name" value="Peptidase_aspartic_dom_sf"/>
</dbReference>
<dbReference type="Proteomes" id="UP001358586">
    <property type="component" value="Chromosome 9"/>
</dbReference>
<keyword evidence="2" id="KW-1185">Reference proteome</keyword>
<reference evidence="1 2" key="1">
    <citation type="submission" date="2023-03" db="EMBL/GenBank/DDBJ databases">
        <title>WGS of Gossypium arboreum.</title>
        <authorList>
            <person name="Yu D."/>
        </authorList>
    </citation>
    <scope>NUCLEOTIDE SEQUENCE [LARGE SCALE GENOMIC DNA]</scope>
    <source>
        <tissue evidence="1">Leaf</tissue>
    </source>
</reference>
<protein>
    <submittedName>
        <fullName evidence="1">Uncharacterized protein</fullName>
    </submittedName>
</protein>
<name>A0ABR0NPR5_GOSAR</name>
<gene>
    <name evidence="1" type="ORF">PVK06_030639</name>
</gene>
<comment type="caution">
    <text evidence="1">The sequence shown here is derived from an EMBL/GenBank/DDBJ whole genome shotgun (WGS) entry which is preliminary data.</text>
</comment>
<organism evidence="1 2">
    <name type="scientific">Gossypium arboreum</name>
    <name type="common">Tree cotton</name>
    <name type="synonym">Gossypium nanking</name>
    <dbReference type="NCBI Taxonomy" id="29729"/>
    <lineage>
        <taxon>Eukaryota</taxon>
        <taxon>Viridiplantae</taxon>
        <taxon>Streptophyta</taxon>
        <taxon>Embryophyta</taxon>
        <taxon>Tracheophyta</taxon>
        <taxon>Spermatophyta</taxon>
        <taxon>Magnoliopsida</taxon>
        <taxon>eudicotyledons</taxon>
        <taxon>Gunneridae</taxon>
        <taxon>Pentapetalae</taxon>
        <taxon>rosids</taxon>
        <taxon>malvids</taxon>
        <taxon>Malvales</taxon>
        <taxon>Malvaceae</taxon>
        <taxon>Malvoideae</taxon>
        <taxon>Gossypium</taxon>
    </lineage>
</organism>
<proteinExistence type="predicted"/>
<dbReference type="Gene3D" id="2.40.70.10">
    <property type="entry name" value="Acid Proteases"/>
    <property type="match status" value="1"/>
</dbReference>